<gene>
    <name evidence="2" type="ORF">A2572_03160</name>
</gene>
<keyword evidence="1" id="KW-1133">Transmembrane helix</keyword>
<evidence type="ECO:0000256" key="1">
    <source>
        <dbReference type="SAM" id="Phobius"/>
    </source>
</evidence>
<evidence type="ECO:0008006" key="4">
    <source>
        <dbReference type="Google" id="ProtNLM"/>
    </source>
</evidence>
<keyword evidence="1" id="KW-0812">Transmembrane</keyword>
<reference evidence="2 3" key="1">
    <citation type="journal article" date="2016" name="Nat. Commun.">
        <title>Thousands of microbial genomes shed light on interconnected biogeochemical processes in an aquifer system.</title>
        <authorList>
            <person name="Anantharaman K."/>
            <person name="Brown C.T."/>
            <person name="Hug L.A."/>
            <person name="Sharon I."/>
            <person name="Castelle C.J."/>
            <person name="Probst A.J."/>
            <person name="Thomas B.C."/>
            <person name="Singh A."/>
            <person name="Wilkins M.J."/>
            <person name="Karaoz U."/>
            <person name="Brodie E.L."/>
            <person name="Williams K.H."/>
            <person name="Hubbard S.S."/>
            <person name="Banfield J.F."/>
        </authorList>
    </citation>
    <scope>NUCLEOTIDE SEQUENCE [LARGE SCALE GENOMIC DNA]</scope>
</reference>
<protein>
    <recommendedName>
        <fullName evidence="4">Transcription factor zinc-finger domain-containing protein</fullName>
    </recommendedName>
</protein>
<sequence>MTCPQCNETLNLLAINTTDGKEKNIYECLDCGGHFLENYLVNFISTETAHNIDSVLPKKHNQLRSEIKCPHCGQIMFAIQDDEGIPKTVTVYNCPNSHGDFFPKGDLLYFKKAQDAKVNYHKLWGIPLKTAFAVIIPLFILFTSVTVLPSLIREVNNSKETRIKASELTSTPLVTPLSDTEVLISFSTSNQVTTKIIFVSGVNKTYTVSETPDTNHILQVKGLAPSTSYKYIIVIDPLGKNIQTGQYTFSTP</sequence>
<organism evidence="2 3">
    <name type="scientific">Candidatus Collierbacteria bacterium RIFOXYD1_FULL_40_9</name>
    <dbReference type="NCBI Taxonomy" id="1817731"/>
    <lineage>
        <taxon>Bacteria</taxon>
        <taxon>Candidatus Collieribacteriota</taxon>
    </lineage>
</organism>
<comment type="caution">
    <text evidence="2">The sequence shown here is derived from an EMBL/GenBank/DDBJ whole genome shotgun (WGS) entry which is preliminary data.</text>
</comment>
<keyword evidence="1" id="KW-0472">Membrane</keyword>
<name>A0A1F5FWV3_9BACT</name>
<dbReference type="EMBL" id="MFAQ01000002">
    <property type="protein sequence ID" value="OGD84100.1"/>
    <property type="molecule type" value="Genomic_DNA"/>
</dbReference>
<dbReference type="Proteomes" id="UP000179237">
    <property type="component" value="Unassembled WGS sequence"/>
</dbReference>
<evidence type="ECO:0000313" key="2">
    <source>
        <dbReference type="EMBL" id="OGD84100.1"/>
    </source>
</evidence>
<dbReference type="AlphaFoldDB" id="A0A1F5FWV3"/>
<evidence type="ECO:0000313" key="3">
    <source>
        <dbReference type="Proteomes" id="UP000179237"/>
    </source>
</evidence>
<proteinExistence type="predicted"/>
<feature type="transmembrane region" description="Helical" evidence="1">
    <location>
        <begin position="131"/>
        <end position="152"/>
    </location>
</feature>
<accession>A0A1F5FWV3</accession>